<dbReference type="EMBL" id="JAYGHY010000008">
    <property type="protein sequence ID" value="MEA5441817.1"/>
    <property type="molecule type" value="Genomic_DNA"/>
</dbReference>
<dbReference type="InterPro" id="IPR014444">
    <property type="entry name" value="PH1575-like"/>
</dbReference>
<evidence type="ECO:0000313" key="3">
    <source>
        <dbReference type="Proteomes" id="UP001302329"/>
    </source>
</evidence>
<dbReference type="Proteomes" id="UP001302329">
    <property type="component" value="Unassembled WGS sequence"/>
</dbReference>
<protein>
    <submittedName>
        <fullName evidence="2">ARMT1-like domain-containing protein</fullName>
    </submittedName>
</protein>
<dbReference type="Gene3D" id="3.40.50.10880">
    <property type="entry name" value="Uncharacterised protein PF01937, DUF89, domain 3"/>
    <property type="match status" value="1"/>
</dbReference>
<organism evidence="2 3">
    <name type="scientific">Cyanobium gracile UHCC 0281</name>
    <dbReference type="NCBI Taxonomy" id="3110309"/>
    <lineage>
        <taxon>Bacteria</taxon>
        <taxon>Bacillati</taxon>
        <taxon>Cyanobacteriota</taxon>
        <taxon>Cyanophyceae</taxon>
        <taxon>Synechococcales</taxon>
        <taxon>Prochlorococcaceae</taxon>
        <taxon>Cyanobium</taxon>
    </lineage>
</organism>
<keyword evidence="3" id="KW-1185">Reference proteome</keyword>
<dbReference type="Gene3D" id="1.10.285.20">
    <property type="entry name" value="Uncharacterised protein PF01937, DUF89, domain 2"/>
    <property type="match status" value="1"/>
</dbReference>
<name>A0ABU5STH6_9CYAN</name>
<accession>A0ABU5STH6</accession>
<feature type="domain" description="Damage-control phosphatase ARMT1-like metal-binding" evidence="1">
    <location>
        <begin position="4"/>
        <end position="276"/>
    </location>
</feature>
<dbReference type="PIRSF" id="PIRSF006593">
    <property type="entry name" value="UCP006593"/>
    <property type="match status" value="1"/>
</dbReference>
<comment type="caution">
    <text evidence="2">The sequence shown here is derived from an EMBL/GenBank/DDBJ whole genome shotgun (WGS) entry which is preliminary data.</text>
</comment>
<reference evidence="2 3" key="1">
    <citation type="submission" date="2023-12" db="EMBL/GenBank/DDBJ databases">
        <title>Baltic Sea Cyanobacteria.</title>
        <authorList>
            <person name="Delbaje E."/>
            <person name="Fewer D.P."/>
            <person name="Shishido T.K."/>
        </authorList>
    </citation>
    <scope>NUCLEOTIDE SEQUENCE [LARGE SCALE GENOMIC DNA]</scope>
    <source>
        <strain evidence="2 3">UHCC 0281</strain>
    </source>
</reference>
<proteinExistence type="predicted"/>
<dbReference type="InterPro" id="IPR002791">
    <property type="entry name" value="ARMT1-like_metal-bd"/>
</dbReference>
<sequence>MNTSLDCIPCLLRQSLDAARLVTADASIHERLLREALHWAEDMDLTASPPAMAQCLHRRLREMTGVVDPYCETKAWQNRVAMDMLPRLQAEVEACSDPLLMAARLAIAGNAIDMGSNGRLTEQDVRQALERALEDPFHGDVEQFRAAVFEAETILYLADNAGEIAIDRLLIDQLLPRTITLVVRGSPVLNDATQEDAKRVGLDRMVEVIDNGSDAPGTILSDCTQDLRDRFAAADLIIAKGQGNYESLSDEPGQLFFLFKAKCRVIADLVGQPIGTQMLLKSRGAPAPGRAPAARTA</sequence>
<dbReference type="Gene3D" id="1.10.8.380">
    <property type="entry name" value="Uncharacterised protein PF01937, DUF89, domain 1"/>
    <property type="match status" value="1"/>
</dbReference>
<evidence type="ECO:0000259" key="1">
    <source>
        <dbReference type="Pfam" id="PF01937"/>
    </source>
</evidence>
<dbReference type="SUPFAM" id="SSF111321">
    <property type="entry name" value="AF1104-like"/>
    <property type="match status" value="1"/>
</dbReference>
<evidence type="ECO:0000313" key="2">
    <source>
        <dbReference type="EMBL" id="MEA5441817.1"/>
    </source>
</evidence>
<dbReference type="Pfam" id="PF01937">
    <property type="entry name" value="ARMT1-like_dom"/>
    <property type="match status" value="1"/>
</dbReference>
<gene>
    <name evidence="2" type="ORF">VB739_04545</name>
</gene>
<dbReference type="RefSeq" id="WP_323355927.1">
    <property type="nucleotide sequence ID" value="NZ_JAYGHY010000008.1"/>
</dbReference>
<dbReference type="InterPro" id="IPR036075">
    <property type="entry name" value="ARMT-1-like_metal-bd_sf"/>
</dbReference>